<dbReference type="EMBL" id="KZ857380">
    <property type="protein sequence ID" value="RDX56666.1"/>
    <property type="molecule type" value="Genomic_DNA"/>
</dbReference>
<evidence type="ECO:0000256" key="3">
    <source>
        <dbReference type="ARBA" id="ARBA00022692"/>
    </source>
</evidence>
<evidence type="ECO:0000256" key="1">
    <source>
        <dbReference type="ARBA" id="ARBA00004477"/>
    </source>
</evidence>
<name>A0A371DVU6_9APHY</name>
<sequence>MLLAAAVIFLYYTVWTLLLPFLDESSPIHGWFPSREWALRIVSFVVVLGISAIGLFLGFRIVTDETAAQRRHVHRKAL</sequence>
<dbReference type="STRING" id="139420.A0A371DVU6"/>
<dbReference type="Pfam" id="PF07297">
    <property type="entry name" value="DPM2"/>
    <property type="match status" value="1"/>
</dbReference>
<dbReference type="AlphaFoldDB" id="A0A371DVU6"/>
<comment type="subcellular location">
    <subcellularLocation>
        <location evidence="1 7">Endoplasmic reticulum membrane</location>
        <topology evidence="1 7">Multi-pass membrane protein</topology>
    </subcellularLocation>
</comment>
<dbReference type="OrthoDB" id="311279at2759"/>
<comment type="caution">
    <text evidence="7">Lacks conserved residue(s) required for the propagation of feature annotation.</text>
</comment>
<protein>
    <recommendedName>
        <fullName evidence="7">Dolichol phosphate-mannose biosynthesis regulatory protein</fullName>
    </recommendedName>
</protein>
<dbReference type="GO" id="GO:0030234">
    <property type="term" value="F:enzyme regulator activity"/>
    <property type="evidence" value="ECO:0007669"/>
    <property type="project" value="UniProtKB-UniRule"/>
</dbReference>
<evidence type="ECO:0000256" key="4">
    <source>
        <dbReference type="ARBA" id="ARBA00022824"/>
    </source>
</evidence>
<evidence type="ECO:0000256" key="5">
    <source>
        <dbReference type="ARBA" id="ARBA00022989"/>
    </source>
</evidence>
<organism evidence="8 9">
    <name type="scientific">Lentinus brumalis</name>
    <dbReference type="NCBI Taxonomy" id="2498619"/>
    <lineage>
        <taxon>Eukaryota</taxon>
        <taxon>Fungi</taxon>
        <taxon>Dikarya</taxon>
        <taxon>Basidiomycota</taxon>
        <taxon>Agaricomycotina</taxon>
        <taxon>Agaricomycetes</taxon>
        <taxon>Polyporales</taxon>
        <taxon>Polyporaceae</taxon>
        <taxon>Lentinus</taxon>
    </lineage>
</organism>
<dbReference type="GO" id="GO:0033185">
    <property type="term" value="C:dolichol-phosphate-mannose synthase complex"/>
    <property type="evidence" value="ECO:0007669"/>
    <property type="project" value="TreeGrafter"/>
</dbReference>
<evidence type="ECO:0000256" key="2">
    <source>
        <dbReference type="ARBA" id="ARBA00005478"/>
    </source>
</evidence>
<comment type="similarity">
    <text evidence="2 7">Belongs to the DPM2 family.</text>
</comment>
<keyword evidence="5 7" id="KW-1133">Transmembrane helix</keyword>
<gene>
    <name evidence="8" type="ORF">OH76DRAFT_1336417</name>
</gene>
<keyword evidence="6 7" id="KW-0472">Membrane</keyword>
<dbReference type="GO" id="GO:0005789">
    <property type="term" value="C:endoplasmic reticulum membrane"/>
    <property type="evidence" value="ECO:0007669"/>
    <property type="project" value="UniProtKB-SubCell"/>
</dbReference>
<reference evidence="8 9" key="1">
    <citation type="journal article" date="2018" name="Biotechnol. Biofuels">
        <title>Integrative visual omics of the white-rot fungus Polyporus brumalis exposes the biotechnological potential of its oxidative enzymes for delignifying raw plant biomass.</title>
        <authorList>
            <person name="Miyauchi S."/>
            <person name="Rancon A."/>
            <person name="Drula E."/>
            <person name="Hage H."/>
            <person name="Chaduli D."/>
            <person name="Favel A."/>
            <person name="Grisel S."/>
            <person name="Henrissat B."/>
            <person name="Herpoel-Gimbert I."/>
            <person name="Ruiz-Duenas F.J."/>
            <person name="Chevret D."/>
            <person name="Hainaut M."/>
            <person name="Lin J."/>
            <person name="Wang M."/>
            <person name="Pangilinan J."/>
            <person name="Lipzen A."/>
            <person name="Lesage-Meessen L."/>
            <person name="Navarro D."/>
            <person name="Riley R."/>
            <person name="Grigoriev I.V."/>
            <person name="Zhou S."/>
            <person name="Raouche S."/>
            <person name="Rosso M.N."/>
        </authorList>
    </citation>
    <scope>NUCLEOTIDE SEQUENCE [LARGE SCALE GENOMIC DNA]</scope>
    <source>
        <strain evidence="8 9">BRFM 1820</strain>
    </source>
</reference>
<dbReference type="Proteomes" id="UP000256964">
    <property type="component" value="Unassembled WGS sequence"/>
</dbReference>
<feature type="transmembrane region" description="Helical" evidence="7">
    <location>
        <begin position="40"/>
        <end position="62"/>
    </location>
</feature>
<comment type="pathway">
    <text evidence="7">Protein modification; protein glycosylation.</text>
</comment>
<keyword evidence="4 7" id="KW-0256">Endoplasmic reticulum</keyword>
<evidence type="ECO:0000256" key="7">
    <source>
        <dbReference type="RuleBase" id="RU365084"/>
    </source>
</evidence>
<keyword evidence="9" id="KW-1185">Reference proteome</keyword>
<keyword evidence="3 7" id="KW-0812">Transmembrane</keyword>
<dbReference type="GO" id="GO:0006506">
    <property type="term" value="P:GPI anchor biosynthetic process"/>
    <property type="evidence" value="ECO:0007669"/>
    <property type="project" value="TreeGrafter"/>
</dbReference>
<dbReference type="GO" id="GO:0180047">
    <property type="term" value="P:dolichol phosphate mannose biosynthetic process"/>
    <property type="evidence" value="ECO:0007669"/>
    <property type="project" value="InterPro"/>
</dbReference>
<dbReference type="PANTHER" id="PTHR15039">
    <property type="entry name" value="DOLICHOL PHOSPHATE-MANNOSE BIOSYNTHESIS REGULATORY PROTEIN"/>
    <property type="match status" value="1"/>
</dbReference>
<comment type="function">
    <text evidence="7">Regulatory subunit of the dolichol-phosphate mannose (DPM) synthase complex; essential for the ER localization.</text>
</comment>
<dbReference type="InterPro" id="IPR009914">
    <property type="entry name" value="DPM2"/>
</dbReference>
<dbReference type="PANTHER" id="PTHR15039:SF11">
    <property type="entry name" value="DOLICHOL PHOSPHATE-MANNOSE BIOSYNTHESIS REGULATORY PROTEIN"/>
    <property type="match status" value="1"/>
</dbReference>
<evidence type="ECO:0000313" key="9">
    <source>
        <dbReference type="Proteomes" id="UP000256964"/>
    </source>
</evidence>
<comment type="subunit">
    <text evidence="7">Component of the dolichol-phosphate mannose (DPM) synthase complex.</text>
</comment>
<evidence type="ECO:0000256" key="6">
    <source>
        <dbReference type="ARBA" id="ARBA00023136"/>
    </source>
</evidence>
<proteinExistence type="inferred from homology"/>
<accession>A0A371DVU6</accession>
<dbReference type="UniPathway" id="UPA00378"/>
<evidence type="ECO:0000313" key="8">
    <source>
        <dbReference type="EMBL" id="RDX56666.1"/>
    </source>
</evidence>